<keyword evidence="6 11" id="KW-0274">FAD</keyword>
<evidence type="ECO:0000256" key="1">
    <source>
        <dbReference type="ARBA" id="ARBA00001974"/>
    </source>
</evidence>
<evidence type="ECO:0000313" key="15">
    <source>
        <dbReference type="EMBL" id="OMJ07841.1"/>
    </source>
</evidence>
<feature type="domain" description="Acyl-CoA oxidase/dehydrogenase middle" evidence="13">
    <location>
        <begin position="92"/>
        <end position="185"/>
    </location>
</feature>
<sequence length="355" mass="38440">MDIEEYMCRDTLNEAAQLGFGKLYVSEESGGVGLSRESASVVFEALSKGCVSTTAYLSIHNMCSWMIDTFGTQSQKDLYLEKLCSMEYLGSYCLTEPNSGSDATSIKTTASLVNNEYVLNGTKAFISNGGDSDMYIVMARTGGPGPKGISTLLVPKSSEGLSFGKKESKVGWNSQPTRMVIFENCKVPKENLLGGVEGQGFKYAMMGLDGGRINIASCSLGAAQMSIEQTVDYCSSREQFGQPISKFQNTQFEVASMASGLFASRTAVRQAAILLDGSGGYPKSTITAAVAMAKQFATDTCFDICNRSLQLHGGYGYLKDYPVQQFMRDTRVHQILEGTNEIMKVIVSRSIFNAV</sequence>
<protein>
    <recommendedName>
        <fullName evidence="10">Isobutyryl-CoA dehydrogenase, mitochondrial</fullName>
    </recommendedName>
</protein>
<dbReference type="EMBL" id="LSSN01005955">
    <property type="protein sequence ID" value="OMJ07841.1"/>
    <property type="molecule type" value="Genomic_DNA"/>
</dbReference>
<dbReference type="InterPro" id="IPR052547">
    <property type="entry name" value="Mito_Isobutyryl-CoADH"/>
</dbReference>
<comment type="caution">
    <text evidence="16">The sequence shown here is derived from an EMBL/GenBank/DDBJ whole genome shotgun (WGS) entry which is preliminary data.</text>
</comment>
<comment type="similarity">
    <text evidence="3 11">Belongs to the acyl-CoA dehydrogenase family.</text>
</comment>
<evidence type="ECO:0000259" key="14">
    <source>
        <dbReference type="Pfam" id="PF02771"/>
    </source>
</evidence>
<dbReference type="InterPro" id="IPR006089">
    <property type="entry name" value="Acyl-CoA_DH_CS"/>
</dbReference>
<dbReference type="FunFam" id="1.20.140.10:FF:000001">
    <property type="entry name" value="Acyl-CoA dehydrogenase"/>
    <property type="match status" value="1"/>
</dbReference>
<keyword evidence="7 11" id="KW-0560">Oxidoreductase</keyword>
<feature type="domain" description="Acyl-CoA dehydrogenase/oxidase N-terminal" evidence="14">
    <location>
        <begin position="4"/>
        <end position="87"/>
    </location>
</feature>
<dbReference type="OrthoDB" id="9988775at2759"/>
<evidence type="ECO:0000256" key="4">
    <source>
        <dbReference type="ARBA" id="ARBA00022456"/>
    </source>
</evidence>
<reference evidence="16 17" key="1">
    <citation type="submission" date="2017-01" db="EMBL/GenBank/DDBJ databases">
        <authorList>
            <person name="Mah S.A."/>
            <person name="Swanson W.J."/>
            <person name="Moy G.W."/>
            <person name="Vacquier V.D."/>
        </authorList>
    </citation>
    <scope>NUCLEOTIDE SEQUENCE [LARGE SCALE GENOMIC DNA]</scope>
    <source>
        <strain evidence="16 17">GSMNP</strain>
    </source>
</reference>
<evidence type="ECO:0000256" key="5">
    <source>
        <dbReference type="ARBA" id="ARBA00022630"/>
    </source>
</evidence>
<dbReference type="Proteomes" id="UP000187283">
    <property type="component" value="Unassembled WGS sequence"/>
</dbReference>
<proteinExistence type="inferred from homology"/>
<evidence type="ECO:0000256" key="8">
    <source>
        <dbReference type="ARBA" id="ARBA00049552"/>
    </source>
</evidence>
<feature type="domain" description="Acyl-CoA dehydrogenase/oxidase C-terminal" evidence="12">
    <location>
        <begin position="198"/>
        <end position="351"/>
    </location>
</feature>
<comment type="cofactor">
    <cofactor evidence="1 11">
        <name>FAD</name>
        <dbReference type="ChEBI" id="CHEBI:57692"/>
    </cofactor>
</comment>
<evidence type="ECO:0000313" key="16">
    <source>
        <dbReference type="EMBL" id="OMJ10696.1"/>
    </source>
</evidence>
<name>A0A1R1X7V3_9FUNG</name>
<dbReference type="GO" id="GO:0050660">
    <property type="term" value="F:flavin adenine dinucleotide binding"/>
    <property type="evidence" value="ECO:0007669"/>
    <property type="project" value="InterPro"/>
</dbReference>
<evidence type="ECO:0000259" key="12">
    <source>
        <dbReference type="Pfam" id="PF00441"/>
    </source>
</evidence>
<keyword evidence="5 11" id="KW-0285">Flavoprotein</keyword>
<dbReference type="Gene3D" id="1.20.140.10">
    <property type="entry name" value="Butyryl-CoA Dehydrogenase, subunit A, domain 3"/>
    <property type="match status" value="1"/>
</dbReference>
<keyword evidence="17" id="KW-1185">Reference proteome</keyword>
<dbReference type="GO" id="GO:0003995">
    <property type="term" value="F:acyl-CoA dehydrogenase activity"/>
    <property type="evidence" value="ECO:0007669"/>
    <property type="project" value="InterPro"/>
</dbReference>
<dbReference type="AlphaFoldDB" id="A0A1R1X7V3"/>
<dbReference type="STRING" id="133412.A0A1R1X7V3"/>
<dbReference type="FunFam" id="2.40.110.10:FF:000001">
    <property type="entry name" value="Acyl-CoA dehydrogenase, mitochondrial"/>
    <property type="match status" value="1"/>
</dbReference>
<comment type="catalytic activity">
    <reaction evidence="9">
        <text>propanoyl-CoA + oxidized [electron-transfer flavoprotein] + H(+) = acryloyl-CoA + reduced [electron-transfer flavoprotein]</text>
        <dbReference type="Rhea" id="RHEA:31287"/>
        <dbReference type="Rhea" id="RHEA-COMP:10685"/>
        <dbReference type="Rhea" id="RHEA-COMP:10686"/>
        <dbReference type="ChEBI" id="CHEBI:15378"/>
        <dbReference type="ChEBI" id="CHEBI:57367"/>
        <dbReference type="ChEBI" id="CHEBI:57392"/>
        <dbReference type="ChEBI" id="CHEBI:57692"/>
        <dbReference type="ChEBI" id="CHEBI:58307"/>
    </reaction>
    <physiologicalReaction direction="left-to-right" evidence="9">
        <dbReference type="Rhea" id="RHEA:31288"/>
    </physiologicalReaction>
</comment>
<evidence type="ECO:0000259" key="13">
    <source>
        <dbReference type="Pfam" id="PF02770"/>
    </source>
</evidence>
<dbReference type="GO" id="GO:0009083">
    <property type="term" value="P:branched-chain amino acid catabolic process"/>
    <property type="evidence" value="ECO:0007669"/>
    <property type="project" value="UniProtKB-KW"/>
</dbReference>
<organism evidence="16 17">
    <name type="scientific">Smittium culicis</name>
    <dbReference type="NCBI Taxonomy" id="133412"/>
    <lineage>
        <taxon>Eukaryota</taxon>
        <taxon>Fungi</taxon>
        <taxon>Fungi incertae sedis</taxon>
        <taxon>Zoopagomycota</taxon>
        <taxon>Kickxellomycotina</taxon>
        <taxon>Harpellomycetes</taxon>
        <taxon>Harpellales</taxon>
        <taxon>Legeriomycetaceae</taxon>
        <taxon>Smittium</taxon>
    </lineage>
</organism>
<dbReference type="PANTHER" id="PTHR43831">
    <property type="entry name" value="ISOBUTYRYL-COA DEHYDROGENASE"/>
    <property type="match status" value="1"/>
</dbReference>
<dbReference type="InterPro" id="IPR013786">
    <property type="entry name" value="AcylCoA_DH/ox_N"/>
</dbReference>
<dbReference type="InterPro" id="IPR009075">
    <property type="entry name" value="AcylCo_DH/oxidase_C"/>
</dbReference>
<accession>A0A1R1X7V3</accession>
<dbReference type="InterPro" id="IPR036250">
    <property type="entry name" value="AcylCo_DH-like_C"/>
</dbReference>
<evidence type="ECO:0000256" key="11">
    <source>
        <dbReference type="RuleBase" id="RU362125"/>
    </source>
</evidence>
<keyword evidence="4" id="KW-0101">Branched-chain amino acid catabolism</keyword>
<dbReference type="EMBL" id="LSSN01004878">
    <property type="protein sequence ID" value="OMJ10696.1"/>
    <property type="molecule type" value="Genomic_DNA"/>
</dbReference>
<dbReference type="Gene3D" id="1.10.540.10">
    <property type="entry name" value="Acyl-CoA dehydrogenase/oxidase, N-terminal domain"/>
    <property type="match status" value="1"/>
</dbReference>
<dbReference type="PIRSF" id="PIRSF016578">
    <property type="entry name" value="HsaA"/>
    <property type="match status" value="1"/>
</dbReference>
<dbReference type="Pfam" id="PF00441">
    <property type="entry name" value="Acyl-CoA_dh_1"/>
    <property type="match status" value="1"/>
</dbReference>
<evidence type="ECO:0000256" key="9">
    <source>
        <dbReference type="ARBA" id="ARBA00050268"/>
    </source>
</evidence>
<evidence type="ECO:0000256" key="2">
    <source>
        <dbReference type="ARBA" id="ARBA00005109"/>
    </source>
</evidence>
<dbReference type="PROSITE" id="PS00072">
    <property type="entry name" value="ACYL_COA_DH_1"/>
    <property type="match status" value="1"/>
</dbReference>
<dbReference type="GO" id="GO:0005739">
    <property type="term" value="C:mitochondrion"/>
    <property type="evidence" value="ECO:0007669"/>
    <property type="project" value="TreeGrafter"/>
</dbReference>
<dbReference type="PANTHER" id="PTHR43831:SF1">
    <property type="entry name" value="ISOBUTYRYL-COA DEHYDROGENASE, MITOCHONDRIAL"/>
    <property type="match status" value="1"/>
</dbReference>
<evidence type="ECO:0000313" key="17">
    <source>
        <dbReference type="Proteomes" id="UP000187283"/>
    </source>
</evidence>
<dbReference type="SUPFAM" id="SSF56645">
    <property type="entry name" value="Acyl-CoA dehydrogenase NM domain-like"/>
    <property type="match status" value="1"/>
</dbReference>
<dbReference type="Gene3D" id="2.40.110.10">
    <property type="entry name" value="Butyryl-CoA Dehydrogenase, subunit A, domain 2"/>
    <property type="match status" value="1"/>
</dbReference>
<dbReference type="InterPro" id="IPR006091">
    <property type="entry name" value="Acyl-CoA_Oxase/DH_mid-dom"/>
</dbReference>
<dbReference type="InterPro" id="IPR046373">
    <property type="entry name" value="Acyl-CoA_Oxase/DH_mid-dom_sf"/>
</dbReference>
<gene>
    <name evidence="16" type="ORF">AYI70_g10161</name>
    <name evidence="15" type="ORF">AYI70_g11927</name>
</gene>
<evidence type="ECO:0000256" key="10">
    <source>
        <dbReference type="ARBA" id="ARBA00071686"/>
    </source>
</evidence>
<dbReference type="SUPFAM" id="SSF47203">
    <property type="entry name" value="Acyl-CoA dehydrogenase C-terminal domain-like"/>
    <property type="match status" value="1"/>
</dbReference>
<dbReference type="InterPro" id="IPR037069">
    <property type="entry name" value="AcylCoA_DH/ox_N_sf"/>
</dbReference>
<evidence type="ECO:0000256" key="7">
    <source>
        <dbReference type="ARBA" id="ARBA00023002"/>
    </source>
</evidence>
<comment type="catalytic activity">
    <reaction evidence="8">
        <text>(2S)-2-methylbutanoyl-CoA + oxidized [electron-transfer flavoprotein] + H(+) = (2E)-2-methylbut-2-enoyl-CoA + reduced [electron-transfer flavoprotein]</text>
        <dbReference type="Rhea" id="RHEA:48256"/>
        <dbReference type="Rhea" id="RHEA-COMP:10685"/>
        <dbReference type="Rhea" id="RHEA-COMP:10686"/>
        <dbReference type="ChEBI" id="CHEBI:15378"/>
        <dbReference type="ChEBI" id="CHEBI:57337"/>
        <dbReference type="ChEBI" id="CHEBI:57692"/>
        <dbReference type="ChEBI" id="CHEBI:58307"/>
        <dbReference type="ChEBI" id="CHEBI:88166"/>
    </reaction>
    <physiologicalReaction direction="left-to-right" evidence="8">
        <dbReference type="Rhea" id="RHEA:48257"/>
    </physiologicalReaction>
</comment>
<dbReference type="InterPro" id="IPR009100">
    <property type="entry name" value="AcylCoA_DH/oxidase_NM_dom_sf"/>
</dbReference>
<evidence type="ECO:0000256" key="3">
    <source>
        <dbReference type="ARBA" id="ARBA00009347"/>
    </source>
</evidence>
<comment type="pathway">
    <text evidence="2">Amino-acid degradation; L-valine degradation.</text>
</comment>
<evidence type="ECO:0000256" key="6">
    <source>
        <dbReference type="ARBA" id="ARBA00022827"/>
    </source>
</evidence>
<dbReference type="Pfam" id="PF02770">
    <property type="entry name" value="Acyl-CoA_dh_M"/>
    <property type="match status" value="1"/>
</dbReference>
<dbReference type="Pfam" id="PF02771">
    <property type="entry name" value="Acyl-CoA_dh_N"/>
    <property type="match status" value="1"/>
</dbReference>